<comment type="caution">
    <text evidence="1">The sequence shown here is derived from an EMBL/GenBank/DDBJ whole genome shotgun (WGS) entry which is preliminary data.</text>
</comment>
<dbReference type="Proteomes" id="UP000015530">
    <property type="component" value="Unassembled WGS sequence"/>
</dbReference>
<accession>T0KI15</accession>
<organism evidence="1 2">
    <name type="scientific">Colletotrichum gloeosporioides (strain Cg-14)</name>
    <name type="common">Anthracnose fungus</name>
    <name type="synonym">Glomerella cingulata</name>
    <dbReference type="NCBI Taxonomy" id="1237896"/>
    <lineage>
        <taxon>Eukaryota</taxon>
        <taxon>Fungi</taxon>
        <taxon>Dikarya</taxon>
        <taxon>Ascomycota</taxon>
        <taxon>Pezizomycotina</taxon>
        <taxon>Sordariomycetes</taxon>
        <taxon>Hypocreomycetidae</taxon>
        <taxon>Glomerellales</taxon>
        <taxon>Glomerellaceae</taxon>
        <taxon>Colletotrichum</taxon>
        <taxon>Colletotrichum gloeosporioides species complex</taxon>
    </lineage>
</organism>
<proteinExistence type="predicted"/>
<gene>
    <name evidence="1" type="ORF">CGLO_08548</name>
</gene>
<reference evidence="2" key="1">
    <citation type="journal article" date="2013" name="Mol. Plant Microbe Interact.">
        <title>Global aspects of pacC regulation of pathogenicity genes in Colletotrichum gloeosporioides as revealed by transcriptome analysis.</title>
        <authorList>
            <person name="Alkan N."/>
            <person name="Meng X."/>
            <person name="Friedlander G."/>
            <person name="Reuveni E."/>
            <person name="Sukno S."/>
            <person name="Sherman A."/>
            <person name="Thon M."/>
            <person name="Fluhr R."/>
            <person name="Prusky D."/>
        </authorList>
    </citation>
    <scope>NUCLEOTIDE SEQUENCE [LARGE SCALE GENOMIC DNA]</scope>
    <source>
        <strain evidence="2">Cg-14</strain>
    </source>
</reference>
<dbReference type="AlphaFoldDB" id="T0KI15"/>
<protein>
    <submittedName>
        <fullName evidence="1">Uncharacterized protein</fullName>
    </submittedName>
</protein>
<evidence type="ECO:0000313" key="2">
    <source>
        <dbReference type="Proteomes" id="UP000015530"/>
    </source>
</evidence>
<evidence type="ECO:0000313" key="1">
    <source>
        <dbReference type="EMBL" id="EQB51869.1"/>
    </source>
</evidence>
<dbReference type="HOGENOM" id="CLU_3428484_0_0_1"/>
<dbReference type="EMBL" id="AMYD01001723">
    <property type="protein sequence ID" value="EQB51869.1"/>
    <property type="molecule type" value="Genomic_DNA"/>
</dbReference>
<sequence length="20" mass="2322">MAMHYYSLGAFSEVLTTIRM</sequence>
<name>T0KI15_COLGC</name>